<dbReference type="Gene3D" id="3.40.50.2300">
    <property type="match status" value="2"/>
</dbReference>
<dbReference type="PROSITE" id="PS00356">
    <property type="entry name" value="HTH_LACI_1"/>
    <property type="match status" value="1"/>
</dbReference>
<gene>
    <name evidence="5" type="ORF">DBZ36_07680</name>
</gene>
<dbReference type="Pfam" id="PF00356">
    <property type="entry name" value="LacI"/>
    <property type="match status" value="1"/>
</dbReference>
<dbReference type="EMBL" id="RAQO01000004">
    <property type="protein sequence ID" value="RKF20312.1"/>
    <property type="molecule type" value="Genomic_DNA"/>
</dbReference>
<dbReference type="AlphaFoldDB" id="A0A420EHW8"/>
<dbReference type="InterPro" id="IPR046335">
    <property type="entry name" value="LacI/GalR-like_sensor"/>
</dbReference>
<dbReference type="Pfam" id="PF13377">
    <property type="entry name" value="Peripla_BP_3"/>
    <property type="match status" value="1"/>
</dbReference>
<dbReference type="SMART" id="SM00354">
    <property type="entry name" value="HTH_LACI"/>
    <property type="match status" value="1"/>
</dbReference>
<evidence type="ECO:0000313" key="5">
    <source>
        <dbReference type="EMBL" id="RKF20312.1"/>
    </source>
</evidence>
<keyword evidence="3" id="KW-0804">Transcription</keyword>
<dbReference type="GO" id="GO:0003700">
    <property type="term" value="F:DNA-binding transcription factor activity"/>
    <property type="evidence" value="ECO:0007669"/>
    <property type="project" value="TreeGrafter"/>
</dbReference>
<dbReference type="PANTHER" id="PTHR30146">
    <property type="entry name" value="LACI-RELATED TRANSCRIPTIONAL REPRESSOR"/>
    <property type="match status" value="1"/>
</dbReference>
<dbReference type="SUPFAM" id="SSF47413">
    <property type="entry name" value="lambda repressor-like DNA-binding domains"/>
    <property type="match status" value="1"/>
</dbReference>
<feature type="domain" description="HTH lacI-type" evidence="4">
    <location>
        <begin position="4"/>
        <end position="56"/>
    </location>
</feature>
<name>A0A420EHW8_9ALTE</name>
<evidence type="ECO:0000313" key="6">
    <source>
        <dbReference type="Proteomes" id="UP000286482"/>
    </source>
</evidence>
<evidence type="ECO:0000256" key="3">
    <source>
        <dbReference type="ARBA" id="ARBA00023163"/>
    </source>
</evidence>
<dbReference type="InterPro" id="IPR000843">
    <property type="entry name" value="HTH_LacI"/>
</dbReference>
<keyword evidence="2 5" id="KW-0238">DNA-binding</keyword>
<dbReference type="GO" id="GO:0000976">
    <property type="term" value="F:transcription cis-regulatory region binding"/>
    <property type="evidence" value="ECO:0007669"/>
    <property type="project" value="TreeGrafter"/>
</dbReference>
<dbReference type="InterPro" id="IPR010982">
    <property type="entry name" value="Lambda_DNA-bd_dom_sf"/>
</dbReference>
<keyword evidence="6" id="KW-1185">Reference proteome</keyword>
<comment type="caution">
    <text evidence="5">The sequence shown here is derived from an EMBL/GenBank/DDBJ whole genome shotgun (WGS) entry which is preliminary data.</text>
</comment>
<dbReference type="PANTHER" id="PTHR30146:SF145">
    <property type="entry name" value="RIBOSE OPERON REPRESSOR"/>
    <property type="match status" value="1"/>
</dbReference>
<evidence type="ECO:0000256" key="1">
    <source>
        <dbReference type="ARBA" id="ARBA00023015"/>
    </source>
</evidence>
<dbReference type="SUPFAM" id="SSF53822">
    <property type="entry name" value="Periplasmic binding protein-like I"/>
    <property type="match status" value="1"/>
</dbReference>
<reference evidence="5 6" key="1">
    <citation type="submission" date="2018-09" db="EMBL/GenBank/DDBJ databases">
        <authorList>
            <person name="Wang Z."/>
        </authorList>
    </citation>
    <scope>NUCLEOTIDE SEQUENCE [LARGE SCALE GENOMIC DNA]</scope>
    <source>
        <strain evidence="5 6">ALS 81</strain>
    </source>
</reference>
<sequence>MAAILDVAKLAGVSKSTVSHVLNNTRFVSSETQRKVKEAAEALHYQPSVVARSLKVKTTKSLGMIVTSTDNPFYAEIISAAQKYCHEIGYDLILCNTEKNPIKTKSYIQVLSQRQVDGILVLCTTYDDVTFSTIAGQKKLPMVVLDSGPTVKYIDKIQDHSYRGGLIATEHLINLGHTRIAHIGGPENKLPAKQRFDGYCQALRDASLPINRDLVIESDLECEGGAAAIKKLLSLREPPSAVFVANDVMAMAAISVASQMGLRIPEDLSIVGYDNISLSEYFNPPLTTVNQHISELAELAVKTLIKRILGSSETETVVMIEPNLVVRQSTCEFKA</sequence>
<dbReference type="CDD" id="cd01392">
    <property type="entry name" value="HTH_LacI"/>
    <property type="match status" value="1"/>
</dbReference>
<dbReference type="OrthoDB" id="5681588at2"/>
<dbReference type="RefSeq" id="WP_120354316.1">
    <property type="nucleotide sequence ID" value="NZ_RAQO01000004.1"/>
</dbReference>
<dbReference type="Proteomes" id="UP000286482">
    <property type="component" value="Unassembled WGS sequence"/>
</dbReference>
<dbReference type="Gene3D" id="1.10.260.40">
    <property type="entry name" value="lambda repressor-like DNA-binding domains"/>
    <property type="match status" value="1"/>
</dbReference>
<evidence type="ECO:0000259" key="4">
    <source>
        <dbReference type="PROSITE" id="PS50932"/>
    </source>
</evidence>
<proteinExistence type="predicted"/>
<evidence type="ECO:0000256" key="2">
    <source>
        <dbReference type="ARBA" id="ARBA00023125"/>
    </source>
</evidence>
<dbReference type="PRINTS" id="PR00036">
    <property type="entry name" value="HTHLACI"/>
</dbReference>
<protein>
    <submittedName>
        <fullName evidence="5">LacI family DNA-binding transcriptional regulator</fullName>
    </submittedName>
</protein>
<accession>A0A420EHW8</accession>
<organism evidence="5 6">
    <name type="scientific">Alginatibacterium sediminis</name>
    <dbReference type="NCBI Taxonomy" id="2164068"/>
    <lineage>
        <taxon>Bacteria</taxon>
        <taxon>Pseudomonadati</taxon>
        <taxon>Pseudomonadota</taxon>
        <taxon>Gammaproteobacteria</taxon>
        <taxon>Alteromonadales</taxon>
        <taxon>Alteromonadaceae</taxon>
        <taxon>Alginatibacterium</taxon>
    </lineage>
</organism>
<dbReference type="InterPro" id="IPR028082">
    <property type="entry name" value="Peripla_BP_I"/>
</dbReference>
<dbReference type="PROSITE" id="PS50932">
    <property type="entry name" value="HTH_LACI_2"/>
    <property type="match status" value="1"/>
</dbReference>
<keyword evidence="1" id="KW-0805">Transcription regulation</keyword>